<reference evidence="5" key="2">
    <citation type="submission" date="2020-09" db="EMBL/GenBank/DDBJ databases">
        <authorList>
            <person name="Sun Q."/>
            <person name="Ohkuma M."/>
        </authorList>
    </citation>
    <scope>NUCLEOTIDE SEQUENCE</scope>
    <source>
        <strain evidence="5">JCM 3302</strain>
    </source>
</reference>
<keyword evidence="6" id="KW-1185">Reference proteome</keyword>
<protein>
    <recommendedName>
        <fullName evidence="4">Transcriptional regulator LacI/GalR-like sensor domain-containing protein</fullName>
    </recommendedName>
</protein>
<dbReference type="InterPro" id="IPR046335">
    <property type="entry name" value="LacI/GalR-like_sensor"/>
</dbReference>
<keyword evidence="3" id="KW-0804">Transcription</keyword>
<evidence type="ECO:0000256" key="1">
    <source>
        <dbReference type="ARBA" id="ARBA00023015"/>
    </source>
</evidence>
<proteinExistence type="predicted"/>
<dbReference type="InterPro" id="IPR028082">
    <property type="entry name" value="Peripla_BP_I"/>
</dbReference>
<evidence type="ECO:0000256" key="2">
    <source>
        <dbReference type="ARBA" id="ARBA00023125"/>
    </source>
</evidence>
<dbReference type="EMBL" id="BNBC01000072">
    <property type="protein sequence ID" value="GHF15711.1"/>
    <property type="molecule type" value="Genomic_DNA"/>
</dbReference>
<evidence type="ECO:0000313" key="6">
    <source>
        <dbReference type="Proteomes" id="UP000641386"/>
    </source>
</evidence>
<feature type="domain" description="Transcriptional regulator LacI/GalR-like sensor" evidence="4">
    <location>
        <begin position="2"/>
        <end position="104"/>
    </location>
</feature>
<sequence length="158" mass="16254">MDDLVAMGHRRFAYIGEAERHEPQTDRWEGFAAALERFGLALPAPLYVAPQQLAGQWLDDALAAGTTVILVESVSLLVVLHAIVALRDLSVPEDLSVVLLVDHSPGEAGSGAWIGLSASTVAHCGVLGVARPWAAPAAMAAAPSSPATAGASVVLLGT</sequence>
<dbReference type="SUPFAM" id="SSF53822">
    <property type="entry name" value="Periplasmic binding protein-like I"/>
    <property type="match status" value="1"/>
</dbReference>
<reference evidence="5" key="1">
    <citation type="journal article" date="2014" name="Int. J. Syst. Evol. Microbiol.">
        <title>Complete genome sequence of Corynebacterium casei LMG S-19264T (=DSM 44701T), isolated from a smear-ripened cheese.</title>
        <authorList>
            <consortium name="US DOE Joint Genome Institute (JGI-PGF)"/>
            <person name="Walter F."/>
            <person name="Albersmeier A."/>
            <person name="Kalinowski J."/>
            <person name="Ruckert C."/>
        </authorList>
    </citation>
    <scope>NUCLEOTIDE SEQUENCE</scope>
    <source>
        <strain evidence="5">JCM 3302</strain>
    </source>
</reference>
<comment type="caution">
    <text evidence="5">The sequence shown here is derived from an EMBL/GenBank/DDBJ whole genome shotgun (WGS) entry which is preliminary data.</text>
</comment>
<accession>A0A919E5R6</accession>
<dbReference type="GO" id="GO:0003677">
    <property type="term" value="F:DNA binding"/>
    <property type="evidence" value="ECO:0007669"/>
    <property type="project" value="UniProtKB-KW"/>
</dbReference>
<evidence type="ECO:0000259" key="4">
    <source>
        <dbReference type="Pfam" id="PF13377"/>
    </source>
</evidence>
<evidence type="ECO:0000256" key="3">
    <source>
        <dbReference type="ARBA" id="ARBA00023163"/>
    </source>
</evidence>
<gene>
    <name evidence="5" type="ORF">GCM10014715_83720</name>
</gene>
<dbReference type="AlphaFoldDB" id="A0A919E5R6"/>
<keyword evidence="1" id="KW-0805">Transcription regulation</keyword>
<keyword evidence="2" id="KW-0238">DNA-binding</keyword>
<dbReference type="Pfam" id="PF13377">
    <property type="entry name" value="Peripla_BP_3"/>
    <property type="match status" value="1"/>
</dbReference>
<dbReference type="Proteomes" id="UP000641386">
    <property type="component" value="Unassembled WGS sequence"/>
</dbReference>
<organism evidence="5 6">
    <name type="scientific">Streptomyces spiralis</name>
    <dbReference type="NCBI Taxonomy" id="66376"/>
    <lineage>
        <taxon>Bacteria</taxon>
        <taxon>Bacillati</taxon>
        <taxon>Actinomycetota</taxon>
        <taxon>Actinomycetes</taxon>
        <taxon>Kitasatosporales</taxon>
        <taxon>Streptomycetaceae</taxon>
        <taxon>Streptomyces</taxon>
    </lineage>
</organism>
<dbReference type="Gene3D" id="3.40.50.2300">
    <property type="match status" value="1"/>
</dbReference>
<name>A0A919E5R6_9ACTN</name>
<evidence type="ECO:0000313" key="5">
    <source>
        <dbReference type="EMBL" id="GHF15711.1"/>
    </source>
</evidence>